<reference evidence="2 3" key="1">
    <citation type="submission" date="2019-02" db="EMBL/GenBank/DDBJ databases">
        <title>Deep-cultivation of Planctomycetes and their phenomic and genomic characterization uncovers novel biology.</title>
        <authorList>
            <person name="Wiegand S."/>
            <person name="Jogler M."/>
            <person name="Boedeker C."/>
            <person name="Pinto D."/>
            <person name="Vollmers J."/>
            <person name="Rivas-Marin E."/>
            <person name="Kohn T."/>
            <person name="Peeters S.H."/>
            <person name="Heuer A."/>
            <person name="Rast P."/>
            <person name="Oberbeckmann S."/>
            <person name="Bunk B."/>
            <person name="Jeske O."/>
            <person name="Meyerdierks A."/>
            <person name="Storesund J.E."/>
            <person name="Kallscheuer N."/>
            <person name="Luecker S."/>
            <person name="Lage O.M."/>
            <person name="Pohl T."/>
            <person name="Merkel B.J."/>
            <person name="Hornburger P."/>
            <person name="Mueller R.-W."/>
            <person name="Bruemmer F."/>
            <person name="Labrenz M."/>
            <person name="Spormann A.M."/>
            <person name="Op den Camp H."/>
            <person name="Overmann J."/>
            <person name="Amann R."/>
            <person name="Jetten M.S.M."/>
            <person name="Mascher T."/>
            <person name="Medema M.H."/>
            <person name="Devos D.P."/>
            <person name="Kaster A.-K."/>
            <person name="Ovreas L."/>
            <person name="Rohde M."/>
            <person name="Galperin M.Y."/>
            <person name="Jogler C."/>
        </authorList>
    </citation>
    <scope>NUCLEOTIDE SEQUENCE [LARGE SCALE GENOMIC DNA]</scope>
    <source>
        <strain evidence="2 3">V22</strain>
    </source>
</reference>
<dbReference type="Pfam" id="PF13432">
    <property type="entry name" value="TPR_16"/>
    <property type="match status" value="1"/>
</dbReference>
<proteinExistence type="predicted"/>
<name>A0A517T9D1_9PLAN</name>
<evidence type="ECO:0000313" key="3">
    <source>
        <dbReference type="Proteomes" id="UP000319976"/>
    </source>
</evidence>
<dbReference type="Gene3D" id="1.25.40.10">
    <property type="entry name" value="Tetratricopeptide repeat domain"/>
    <property type="match status" value="1"/>
</dbReference>
<keyword evidence="1" id="KW-1133">Transmembrane helix</keyword>
<dbReference type="KEGG" id="chya:V22_22260"/>
<dbReference type="OrthoDB" id="213435at2"/>
<organism evidence="2 3">
    <name type="scientific">Calycomorphotria hydatis</name>
    <dbReference type="NCBI Taxonomy" id="2528027"/>
    <lineage>
        <taxon>Bacteria</taxon>
        <taxon>Pseudomonadati</taxon>
        <taxon>Planctomycetota</taxon>
        <taxon>Planctomycetia</taxon>
        <taxon>Planctomycetales</taxon>
        <taxon>Planctomycetaceae</taxon>
        <taxon>Calycomorphotria</taxon>
    </lineage>
</organism>
<dbReference type="SUPFAM" id="SSF48452">
    <property type="entry name" value="TPR-like"/>
    <property type="match status" value="1"/>
</dbReference>
<dbReference type="AlphaFoldDB" id="A0A517T9D1"/>
<keyword evidence="1" id="KW-0812">Transmembrane</keyword>
<accession>A0A517T9D1</accession>
<keyword evidence="3" id="KW-1185">Reference proteome</keyword>
<dbReference type="Proteomes" id="UP000319976">
    <property type="component" value="Chromosome"/>
</dbReference>
<dbReference type="RefSeq" id="WP_145262596.1">
    <property type="nucleotide sequence ID" value="NZ_CP036316.1"/>
</dbReference>
<keyword evidence="1" id="KW-0472">Membrane</keyword>
<feature type="transmembrane region" description="Helical" evidence="1">
    <location>
        <begin position="210"/>
        <end position="228"/>
    </location>
</feature>
<protein>
    <submittedName>
        <fullName evidence="2">Tetratricopeptide repeat protein</fullName>
    </submittedName>
</protein>
<evidence type="ECO:0000256" key="1">
    <source>
        <dbReference type="SAM" id="Phobius"/>
    </source>
</evidence>
<gene>
    <name evidence="2" type="ORF">V22_22260</name>
</gene>
<feature type="transmembrane region" description="Helical" evidence="1">
    <location>
        <begin position="173"/>
        <end position="190"/>
    </location>
</feature>
<sequence>MSLPTEEPYHFKFQFLNDNGHPESFFRKKGRLEDEVLHLDDAEVPAAVITGLEVRDEYMGLVFLTNDGGQSGIQLKFPNAKVANRVKLLTDICRSHAWAKHHREQLEAKGRAADVRIENCNKCGAALILSDLPETPQQYCHYCATLVTLDPEVPVKEEDSLRLCDDCGYFSKPSRFTIFYFYFLVFFYGWWSKNKWCCAGCRRGDAWKMFFGNFLFILGLPYAIYSLIKAYGIGNLTGNFRGLDSANVLARSGKFEKAIEKYRTVLERVPISAGIKYNIGLALLKQNNHEQAAKAFELSLADCGNYSPSYGALCGCYEQIGEEEKLADLKEMWEDEPAEVSEKEDAAELEF</sequence>
<dbReference type="InterPro" id="IPR011990">
    <property type="entry name" value="TPR-like_helical_dom_sf"/>
</dbReference>
<evidence type="ECO:0000313" key="2">
    <source>
        <dbReference type="EMBL" id="QDT64980.1"/>
    </source>
</evidence>
<dbReference type="EMBL" id="CP036316">
    <property type="protein sequence ID" value="QDT64980.1"/>
    <property type="molecule type" value="Genomic_DNA"/>
</dbReference>